<evidence type="ECO:0000259" key="2">
    <source>
        <dbReference type="PROSITE" id="PS50181"/>
    </source>
</evidence>
<feature type="transmembrane region" description="Helical" evidence="1">
    <location>
        <begin position="351"/>
        <end position="377"/>
    </location>
</feature>
<feature type="domain" description="F-box" evidence="2">
    <location>
        <begin position="62"/>
        <end position="108"/>
    </location>
</feature>
<name>A0ABQ8ZA15_9EUKA</name>
<dbReference type="Proteomes" id="UP001150062">
    <property type="component" value="Unassembled WGS sequence"/>
</dbReference>
<proteinExistence type="predicted"/>
<protein>
    <submittedName>
        <fullName evidence="3">Dactylin</fullName>
    </submittedName>
</protein>
<evidence type="ECO:0000313" key="3">
    <source>
        <dbReference type="EMBL" id="KAJ6253572.1"/>
    </source>
</evidence>
<feature type="transmembrane region" description="Helical" evidence="1">
    <location>
        <begin position="321"/>
        <end position="339"/>
    </location>
</feature>
<sequence length="411" mass="48388">MEQINLIGLTEEEIKQELQVNKYEKSGRSTIVILPTNIFENLQKGSFLEPPPLTKTRTKKESLKLVDLPPEILLKICEYLPLQKLGFLLMTCQTFQELFDNDLFWNIILQLHHDLFIWKSLRIRSTYEGKYQIIGELNDSILGQTTRRRRFVNKPKMNEGLITETLYYNLPIIQSFMQKYIFNRQKKLCKPQTNERMRIEYLSTLRNPKEELFEKYNSIKNAIKLKDLQEQLLQNCNDHLGKVEMFWKTNKKLFTFSINLFWIAIFLFGLILNLQVVGKMNSKHPYLITLLPLICVVGLNYCMIFLSLIIHHNKVALIRSIYLIIGLSILISPVVSVLLKLEHFISLSWGVTFIPCWLLYGLLIIISFWTSFIGLWLSPIDKIFKLSFWIQFLLIVLPYIFLIFLSPPIIC</sequence>
<dbReference type="EMBL" id="JAOAOG010000028">
    <property type="protein sequence ID" value="KAJ6253572.1"/>
    <property type="molecule type" value="Genomic_DNA"/>
</dbReference>
<keyword evidence="1" id="KW-0812">Transmembrane</keyword>
<evidence type="ECO:0000256" key="1">
    <source>
        <dbReference type="SAM" id="Phobius"/>
    </source>
</evidence>
<keyword evidence="4" id="KW-1185">Reference proteome</keyword>
<accession>A0ABQ8ZA15</accession>
<evidence type="ECO:0000313" key="4">
    <source>
        <dbReference type="Proteomes" id="UP001150062"/>
    </source>
</evidence>
<reference evidence="3" key="1">
    <citation type="submission" date="2022-08" db="EMBL/GenBank/DDBJ databases">
        <title>Novel sulfate-reducing endosymbionts in the free-living metamonad Anaeramoeba.</title>
        <authorList>
            <person name="Jerlstrom-Hultqvist J."/>
            <person name="Cepicka I."/>
            <person name="Gallot-Lavallee L."/>
            <person name="Salas-Leiva D."/>
            <person name="Curtis B.A."/>
            <person name="Zahonova K."/>
            <person name="Pipaliya S."/>
            <person name="Dacks J."/>
            <person name="Roger A.J."/>
        </authorList>
    </citation>
    <scope>NUCLEOTIDE SEQUENCE</scope>
    <source>
        <strain evidence="3">Schooner1</strain>
    </source>
</reference>
<dbReference type="SUPFAM" id="SSF81383">
    <property type="entry name" value="F-box domain"/>
    <property type="match status" value="1"/>
</dbReference>
<feature type="transmembrane region" description="Helical" evidence="1">
    <location>
        <begin position="286"/>
        <end position="309"/>
    </location>
</feature>
<dbReference type="Gene3D" id="1.20.1280.50">
    <property type="match status" value="1"/>
</dbReference>
<keyword evidence="1" id="KW-1133">Transmembrane helix</keyword>
<organism evidence="3 4">
    <name type="scientific">Anaeramoeba flamelloides</name>
    <dbReference type="NCBI Taxonomy" id="1746091"/>
    <lineage>
        <taxon>Eukaryota</taxon>
        <taxon>Metamonada</taxon>
        <taxon>Anaeramoebidae</taxon>
        <taxon>Anaeramoeba</taxon>
    </lineage>
</organism>
<dbReference type="Pfam" id="PF12937">
    <property type="entry name" value="F-box-like"/>
    <property type="match status" value="1"/>
</dbReference>
<feature type="transmembrane region" description="Helical" evidence="1">
    <location>
        <begin position="389"/>
        <end position="410"/>
    </location>
</feature>
<feature type="transmembrane region" description="Helical" evidence="1">
    <location>
        <begin position="253"/>
        <end position="274"/>
    </location>
</feature>
<comment type="caution">
    <text evidence="3">The sequence shown here is derived from an EMBL/GenBank/DDBJ whole genome shotgun (WGS) entry which is preliminary data.</text>
</comment>
<keyword evidence="1" id="KW-0472">Membrane</keyword>
<gene>
    <name evidence="3" type="ORF">M0813_12985</name>
</gene>
<dbReference type="InterPro" id="IPR001810">
    <property type="entry name" value="F-box_dom"/>
</dbReference>
<dbReference type="InterPro" id="IPR036047">
    <property type="entry name" value="F-box-like_dom_sf"/>
</dbReference>
<dbReference type="PROSITE" id="PS50181">
    <property type="entry name" value="FBOX"/>
    <property type="match status" value="1"/>
</dbReference>